<keyword evidence="2" id="KW-1133">Transmembrane helix</keyword>
<dbReference type="AlphaFoldDB" id="A0AAE8M223"/>
<gene>
    <name evidence="3" type="ORF">FTOL_02575</name>
</gene>
<sequence length="662" mass="72510">MSSLPASESLELAERSVSPISVVTEARDDPDSANTDSTGTSKHEDLQDNIQSVNDMLLDPGAPLEITGQRRASFPTESPVERHVLYSLLTVIAIGTAAMISVCWLVAYIQAKSDKSYIKAVVVGGKLSSTRAKLIDAAFSMLVSPAVIAIANWHMFKLARLSAVNEHRGRNSAVSMKVLVEVAGTDWGSLSPLKFWTFARSKAPRVICLGAIAVLSALSFSLLGNNTYSMLPQGAGQVALDKPPFQAEASDKLQGLLVRLQSTTLKSSDEGLLGVNVSDRSRSTLSPAVVQLFDAPVYRLQLSCAPSNLQNVSIDLPDDHNTHLRIALEESPVSELETTKYQAEFGLEKSFLSMEALNNSNETYPDIRYPLVAFDGTAIWIGSIRLTQYDGLDGMIATKRWGDLSPFTQSNVAFPQLGTQDDSYNLTFSGVACHINRSTGRADVKVNGSDWSVIENTLFGEKLDRHYDIPILSFASAEDAFDDGARGKAPGLGGHLLRAALNVKSEGIRPSWDLETLADAFLWYEMESRHVLFNNEQPNKALRYQVLSNIDEYTMTFIPWILLSGLIALGVACGLSAGLSLDSWKVHSFRSGRTLDSIRLTADVGMALDKQVFEECSTWHGTRLNKCADQARFQYEADMRLNSETDTYSVGIRLRQISRPHD</sequence>
<evidence type="ECO:0000256" key="1">
    <source>
        <dbReference type="SAM" id="MobiDB-lite"/>
    </source>
</evidence>
<keyword evidence="2" id="KW-0472">Membrane</keyword>
<evidence type="ECO:0000313" key="3">
    <source>
        <dbReference type="EMBL" id="SPJ72846.1"/>
    </source>
</evidence>
<reference evidence="3" key="1">
    <citation type="submission" date="2018-03" db="EMBL/GenBank/DDBJ databases">
        <authorList>
            <person name="Guldener U."/>
        </authorList>
    </citation>
    <scope>NUCLEOTIDE SEQUENCE</scope>
</reference>
<feature type="transmembrane region" description="Helical" evidence="2">
    <location>
        <begin position="557"/>
        <end position="581"/>
    </location>
</feature>
<feature type="transmembrane region" description="Helical" evidence="2">
    <location>
        <begin position="84"/>
        <end position="109"/>
    </location>
</feature>
<organism evidence="3 4">
    <name type="scientific">Fusarium torulosum</name>
    <dbReference type="NCBI Taxonomy" id="33205"/>
    <lineage>
        <taxon>Eukaryota</taxon>
        <taxon>Fungi</taxon>
        <taxon>Dikarya</taxon>
        <taxon>Ascomycota</taxon>
        <taxon>Pezizomycotina</taxon>
        <taxon>Sordariomycetes</taxon>
        <taxon>Hypocreomycetidae</taxon>
        <taxon>Hypocreales</taxon>
        <taxon>Nectriaceae</taxon>
        <taxon>Fusarium</taxon>
    </lineage>
</organism>
<name>A0AAE8M223_9HYPO</name>
<dbReference type="Proteomes" id="UP001187734">
    <property type="component" value="Unassembled WGS sequence"/>
</dbReference>
<evidence type="ECO:0000256" key="2">
    <source>
        <dbReference type="SAM" id="Phobius"/>
    </source>
</evidence>
<feature type="region of interest" description="Disordered" evidence="1">
    <location>
        <begin position="1"/>
        <end position="46"/>
    </location>
</feature>
<proteinExistence type="predicted"/>
<protein>
    <submittedName>
        <fullName evidence="3">Uncharacterized protein</fullName>
    </submittedName>
</protein>
<evidence type="ECO:0000313" key="4">
    <source>
        <dbReference type="Proteomes" id="UP001187734"/>
    </source>
</evidence>
<keyword evidence="4" id="KW-1185">Reference proteome</keyword>
<dbReference type="EMBL" id="ONZP01000080">
    <property type="protein sequence ID" value="SPJ72846.1"/>
    <property type="molecule type" value="Genomic_DNA"/>
</dbReference>
<keyword evidence="2" id="KW-0812">Transmembrane</keyword>
<feature type="compositionally biased region" description="Low complexity" evidence="1">
    <location>
        <begin position="1"/>
        <end position="18"/>
    </location>
</feature>
<feature type="transmembrane region" description="Helical" evidence="2">
    <location>
        <begin position="203"/>
        <end position="223"/>
    </location>
</feature>
<accession>A0AAE8M223</accession>
<comment type="caution">
    <text evidence="3">The sequence shown here is derived from an EMBL/GenBank/DDBJ whole genome shotgun (WGS) entry which is preliminary data.</text>
</comment>